<keyword evidence="1" id="KW-0472">Membrane</keyword>
<keyword evidence="1" id="KW-1133">Transmembrane helix</keyword>
<evidence type="ECO:0000313" key="3">
    <source>
        <dbReference type="Proteomes" id="UP000619976"/>
    </source>
</evidence>
<gene>
    <name evidence="2" type="ORF">JFQ69_09645</name>
</gene>
<organism evidence="2 3">
    <name type="scientific">Proteus penneri</name>
    <dbReference type="NCBI Taxonomy" id="102862"/>
    <lineage>
        <taxon>Bacteria</taxon>
        <taxon>Pseudomonadati</taxon>
        <taxon>Pseudomonadota</taxon>
        <taxon>Gammaproteobacteria</taxon>
        <taxon>Enterobacterales</taxon>
        <taxon>Morganellaceae</taxon>
        <taxon>Proteus</taxon>
    </lineage>
</organism>
<comment type="caution">
    <text evidence="2">The sequence shown here is derived from an EMBL/GenBank/DDBJ whole genome shotgun (WGS) entry which is preliminary data.</text>
</comment>
<reference evidence="2 3" key="1">
    <citation type="submission" date="2020-12" db="EMBL/GenBank/DDBJ databases">
        <title>Enhanced detection system for hospital associated transmission using whole genome sequencing surveillance.</title>
        <authorList>
            <person name="Harrison L.H."/>
            <person name="Van Tyne D."/>
            <person name="Marsh J.W."/>
            <person name="Griffith M.P."/>
            <person name="Snyder D.J."/>
            <person name="Cooper V.S."/>
            <person name="Mustapha M."/>
        </authorList>
    </citation>
    <scope>NUCLEOTIDE SEQUENCE [LARGE SCALE GENOMIC DNA]</scope>
    <source>
        <strain evidence="2 3">PR00195</strain>
    </source>
</reference>
<dbReference type="GeneID" id="76522492"/>
<dbReference type="EMBL" id="JAEKCB010000004">
    <property type="protein sequence ID" value="MBJ2117922.1"/>
    <property type="molecule type" value="Genomic_DNA"/>
</dbReference>
<feature type="transmembrane region" description="Helical" evidence="1">
    <location>
        <begin position="54"/>
        <end position="78"/>
    </location>
</feature>
<sequence>MPKLFDKQVGNIAYPFSCPAIQAITAPLSAWILNRYFSLAKGPRPTKIRVMHIIGFELSFVKIDLLIIIAISLILTLLSQIL</sequence>
<name>A0ABS0W4K1_9GAMM</name>
<protein>
    <submittedName>
        <fullName evidence="2">Uncharacterized protein</fullName>
    </submittedName>
</protein>
<evidence type="ECO:0000313" key="2">
    <source>
        <dbReference type="EMBL" id="MBJ2117922.1"/>
    </source>
</evidence>
<feature type="transmembrane region" description="Helical" evidence="1">
    <location>
        <begin position="12"/>
        <end position="33"/>
    </location>
</feature>
<dbReference type="RefSeq" id="WP_006537345.1">
    <property type="nucleotide sequence ID" value="NZ_CAXOKJ010000015.1"/>
</dbReference>
<keyword evidence="3" id="KW-1185">Reference proteome</keyword>
<keyword evidence="1" id="KW-0812">Transmembrane</keyword>
<evidence type="ECO:0000256" key="1">
    <source>
        <dbReference type="SAM" id="Phobius"/>
    </source>
</evidence>
<accession>A0ABS0W4K1</accession>
<dbReference type="Proteomes" id="UP000619976">
    <property type="component" value="Unassembled WGS sequence"/>
</dbReference>
<proteinExistence type="predicted"/>